<comment type="caution">
    <text evidence="1">The sequence shown here is derived from an EMBL/GenBank/DDBJ whole genome shotgun (WGS) entry which is preliminary data.</text>
</comment>
<dbReference type="EMBL" id="JACVXC010000006">
    <property type="protein sequence ID" value="MBD0836527.1"/>
    <property type="molecule type" value="Genomic_DNA"/>
</dbReference>
<keyword evidence="2" id="KW-1185">Reference proteome</keyword>
<protein>
    <submittedName>
        <fullName evidence="1">Uncharacterized protein</fullName>
    </submittedName>
</protein>
<organism evidence="1 2">
    <name type="scientific">Aestuariibaculum suncheonense</name>
    <dbReference type="NCBI Taxonomy" id="1028745"/>
    <lineage>
        <taxon>Bacteria</taxon>
        <taxon>Pseudomonadati</taxon>
        <taxon>Bacteroidota</taxon>
        <taxon>Flavobacteriia</taxon>
        <taxon>Flavobacteriales</taxon>
        <taxon>Flavobacteriaceae</taxon>
    </lineage>
</organism>
<dbReference type="Proteomes" id="UP000602057">
    <property type="component" value="Unassembled WGS sequence"/>
</dbReference>
<proteinExistence type="predicted"/>
<reference evidence="1" key="1">
    <citation type="journal article" date="2013" name="Int. J. Syst. Evol. Microbiol.">
        <title>Aestuariibaculum suncheonense gen. nov., sp. nov., a marine bacterium of the family Flavobacteriaceae isolated from a tidal flat and emended descriptions of the genera Gaetbulibacter and Tamlana.</title>
        <authorList>
            <person name="Jeong S.H."/>
            <person name="Park M.S."/>
            <person name="Jin H.M."/>
            <person name="Lee K."/>
            <person name="Park W."/>
            <person name="Jeon C.O."/>
        </authorList>
    </citation>
    <scope>NUCLEOTIDE SEQUENCE</scope>
    <source>
        <strain evidence="1">SC17</strain>
    </source>
</reference>
<dbReference type="RefSeq" id="WP_188217022.1">
    <property type="nucleotide sequence ID" value="NZ_BAABGH010000002.1"/>
</dbReference>
<sequence>MKINKYIDLYNESYSIHRKEATKIIKDRLITYNDKKLAFRNAQNKTSAELWKIEGNCLVNREDCYVLKEIFQKRNKVYQTGYELNIIDDINEKFINVGYKDFSFEEFVSDLAKSEAYNYVSFSFNEYAGVYEKMFELNRFDDFENMPEFNVIDYNVRDYDQIDLYRELCSLLKPEEDLEDNGGEKEESETCIKIEKEDSENYFKLEKKYIDYFTSEDCYAYLTDDFIDDQQTTHEDFVNVFMKCPETHSSEVNFIATTKAISFFLGELNNELFEGLTQTSVEDSKKFKTNNNRLLTQSNLAHSKRNATPTEKNMVRDVINHIKDNSCA</sequence>
<gene>
    <name evidence="1" type="ORF">ICJ84_13880</name>
</gene>
<name>A0A8J6QAA1_9FLAO</name>
<evidence type="ECO:0000313" key="1">
    <source>
        <dbReference type="EMBL" id="MBD0836527.1"/>
    </source>
</evidence>
<accession>A0A8J6QAA1</accession>
<evidence type="ECO:0000313" key="2">
    <source>
        <dbReference type="Proteomes" id="UP000602057"/>
    </source>
</evidence>
<dbReference type="AlphaFoldDB" id="A0A8J6QAA1"/>
<reference evidence="1" key="2">
    <citation type="submission" date="2020-09" db="EMBL/GenBank/DDBJ databases">
        <authorList>
            <person name="Wu Z."/>
        </authorList>
    </citation>
    <scope>NUCLEOTIDE SEQUENCE</scope>
    <source>
        <strain evidence="1">SC17</strain>
    </source>
</reference>